<evidence type="ECO:0000256" key="4">
    <source>
        <dbReference type="ARBA" id="ARBA00022475"/>
    </source>
</evidence>
<dbReference type="InterPro" id="IPR003374">
    <property type="entry name" value="ApbE-like_sf"/>
</dbReference>
<dbReference type="GO" id="GO:0005886">
    <property type="term" value="C:plasma membrane"/>
    <property type="evidence" value="ECO:0007669"/>
    <property type="project" value="UniProtKB-SubCell"/>
</dbReference>
<dbReference type="GO" id="GO:0046872">
    <property type="term" value="F:metal ion binding"/>
    <property type="evidence" value="ECO:0007669"/>
    <property type="project" value="UniProtKB-UniRule"/>
</dbReference>
<evidence type="ECO:0000256" key="8">
    <source>
        <dbReference type="ARBA" id="ARBA00022723"/>
    </source>
</evidence>
<dbReference type="PANTHER" id="PTHR30040:SF2">
    <property type="entry name" value="FAD:PROTEIN FMN TRANSFERASE"/>
    <property type="match status" value="1"/>
</dbReference>
<accession>A0A0M6ZKM2</accession>
<dbReference type="PANTHER" id="PTHR30040">
    <property type="entry name" value="THIAMINE BIOSYNTHESIS LIPOPROTEIN APBE"/>
    <property type="match status" value="1"/>
</dbReference>
<sequence>MKKTLFVLAALSLSACMGEEPAKVITLSGKTMGTTYNITAVGVPDDLEEAALSGDVEAVLADVNAKMSNWDKNSEVSRFNVSEETAPVEISADFVTVMTAANEVHKLSDGKFDVTLGPLIELWGFGPRKPDDPVPSDEDIEAALAFVGQAEKLSLDPEASVLSKSAPEVGINLSAIAKGFGIDAVAAKLKALGIDNYMVEIGGDLVASGLNDKGAAWKIGIEKPEPGEKAVEQVVSLEDKGLATSGDYRNFVEHEGVRYSHIIDPVTGKPITHWTTSVSVVADDAMMADAWATAMLVLGSERGLEAAEANNIAVFFISRDETADKSAYVTQESSAFEALLKEK</sequence>
<keyword evidence="6 18" id="KW-0285">Flavoprotein</keyword>
<evidence type="ECO:0000256" key="2">
    <source>
        <dbReference type="ARBA" id="ARBA00011955"/>
    </source>
</evidence>
<feature type="binding site" evidence="19">
    <location>
        <position position="293"/>
    </location>
    <ligand>
        <name>Mg(2+)</name>
        <dbReference type="ChEBI" id="CHEBI:18420"/>
    </ligand>
</feature>
<evidence type="ECO:0000256" key="13">
    <source>
        <dbReference type="ARBA" id="ARBA00023139"/>
    </source>
</evidence>
<evidence type="ECO:0000256" key="20">
    <source>
        <dbReference type="RuleBase" id="RU363002"/>
    </source>
</evidence>
<evidence type="ECO:0000256" key="11">
    <source>
        <dbReference type="ARBA" id="ARBA00022842"/>
    </source>
</evidence>
<gene>
    <name evidence="21" type="primary">apbE_3</name>
    <name evidence="21" type="ORF">LA5096_05836</name>
</gene>
<evidence type="ECO:0000256" key="17">
    <source>
        <dbReference type="ARBA" id="ARBA00060485"/>
    </source>
</evidence>
<dbReference type="InterPro" id="IPR024932">
    <property type="entry name" value="ApbE"/>
</dbReference>
<evidence type="ECO:0000256" key="9">
    <source>
        <dbReference type="ARBA" id="ARBA00022729"/>
    </source>
</evidence>
<keyword evidence="22" id="KW-1185">Reference proteome</keyword>
<evidence type="ECO:0000256" key="3">
    <source>
        <dbReference type="ARBA" id="ARBA00016337"/>
    </source>
</evidence>
<evidence type="ECO:0000256" key="12">
    <source>
        <dbReference type="ARBA" id="ARBA00023136"/>
    </source>
</evidence>
<dbReference type="PROSITE" id="PS51257">
    <property type="entry name" value="PROKAR_LIPOPROTEIN"/>
    <property type="match status" value="1"/>
</dbReference>
<keyword evidence="13" id="KW-0564">Palmitate</keyword>
<keyword evidence="4" id="KW-1003">Cell membrane</keyword>
<dbReference type="RefSeq" id="WP_055121111.1">
    <property type="nucleotide sequence ID" value="NZ_CXWA01000012.1"/>
</dbReference>
<dbReference type="GO" id="GO:0016740">
    <property type="term" value="F:transferase activity"/>
    <property type="evidence" value="ECO:0007669"/>
    <property type="project" value="UniProtKB-UniRule"/>
</dbReference>
<dbReference type="GeneID" id="97673075"/>
<dbReference type="EC" id="2.7.1.180" evidence="2 18"/>
<dbReference type="SUPFAM" id="SSF143631">
    <property type="entry name" value="ApbE-like"/>
    <property type="match status" value="1"/>
</dbReference>
<evidence type="ECO:0000256" key="7">
    <source>
        <dbReference type="ARBA" id="ARBA00022679"/>
    </source>
</evidence>
<feature type="binding site" evidence="19">
    <location>
        <position position="175"/>
    </location>
    <ligand>
        <name>Mg(2+)</name>
        <dbReference type="ChEBI" id="CHEBI:18420"/>
    </ligand>
</feature>
<evidence type="ECO:0000256" key="18">
    <source>
        <dbReference type="PIRNR" id="PIRNR006268"/>
    </source>
</evidence>
<name>A0A0M6ZKM2_9HYPH</name>
<keyword evidence="5 20" id="KW-0997">Cell inner membrane</keyword>
<dbReference type="STRING" id="311410.LA5095_05482"/>
<comment type="catalytic activity">
    <reaction evidence="16 18 20">
        <text>L-threonyl-[protein] + FAD = FMN-L-threonyl-[protein] + AMP + H(+)</text>
        <dbReference type="Rhea" id="RHEA:36847"/>
        <dbReference type="Rhea" id="RHEA-COMP:11060"/>
        <dbReference type="Rhea" id="RHEA-COMP:11061"/>
        <dbReference type="ChEBI" id="CHEBI:15378"/>
        <dbReference type="ChEBI" id="CHEBI:30013"/>
        <dbReference type="ChEBI" id="CHEBI:57692"/>
        <dbReference type="ChEBI" id="CHEBI:74257"/>
        <dbReference type="ChEBI" id="CHEBI:456215"/>
        <dbReference type="EC" id="2.7.1.180"/>
    </reaction>
</comment>
<evidence type="ECO:0000256" key="19">
    <source>
        <dbReference type="PIRSR" id="PIRSR006268-2"/>
    </source>
</evidence>
<dbReference type="EMBL" id="CXWC01000016">
    <property type="protein sequence ID" value="CTQ78805.1"/>
    <property type="molecule type" value="Genomic_DNA"/>
</dbReference>
<dbReference type="AlphaFoldDB" id="A0A0M6ZKM2"/>
<comment type="cofactor">
    <cofactor evidence="19">
        <name>Mg(2+)</name>
        <dbReference type="ChEBI" id="CHEBI:18420"/>
    </cofactor>
    <cofactor evidence="19">
        <name>Mn(2+)</name>
        <dbReference type="ChEBI" id="CHEBI:29035"/>
    </cofactor>
    <text evidence="19">Magnesium. Can also use manganese.</text>
</comment>
<evidence type="ECO:0000256" key="10">
    <source>
        <dbReference type="ARBA" id="ARBA00022827"/>
    </source>
</evidence>
<keyword evidence="14 20" id="KW-0449">Lipoprotein</keyword>
<keyword evidence="8 18" id="KW-0479">Metal-binding</keyword>
<evidence type="ECO:0000256" key="5">
    <source>
        <dbReference type="ARBA" id="ARBA00022519"/>
    </source>
</evidence>
<keyword evidence="7 18" id="KW-0808">Transferase</keyword>
<dbReference type="Proteomes" id="UP000049983">
    <property type="component" value="Unassembled WGS sequence"/>
</dbReference>
<dbReference type="FunFam" id="3.10.520.10:FF:000001">
    <property type="entry name" value="FAD:protein FMN transferase"/>
    <property type="match status" value="1"/>
</dbReference>
<comment type="similarity">
    <text evidence="1 18 20">Belongs to the ApbE family.</text>
</comment>
<feature type="binding site" evidence="19">
    <location>
        <position position="289"/>
    </location>
    <ligand>
        <name>Mg(2+)</name>
        <dbReference type="ChEBI" id="CHEBI:18420"/>
    </ligand>
</feature>
<organism evidence="21 22">
    <name type="scientific">Roseibium album</name>
    <dbReference type="NCBI Taxonomy" id="311410"/>
    <lineage>
        <taxon>Bacteria</taxon>
        <taxon>Pseudomonadati</taxon>
        <taxon>Pseudomonadota</taxon>
        <taxon>Alphaproteobacteria</taxon>
        <taxon>Hyphomicrobiales</taxon>
        <taxon>Stappiaceae</taxon>
        <taxon>Roseibium</taxon>
    </lineage>
</organism>
<dbReference type="Pfam" id="PF02424">
    <property type="entry name" value="ApbE"/>
    <property type="match status" value="1"/>
</dbReference>
<keyword evidence="10 18" id="KW-0274">FAD</keyword>
<evidence type="ECO:0000313" key="21">
    <source>
        <dbReference type="EMBL" id="CTQ78805.1"/>
    </source>
</evidence>
<comment type="subcellular location">
    <subcellularLocation>
        <location evidence="17 20">Cell inner membrane</location>
        <topology evidence="17 20">Lipid-anchor</topology>
        <orientation evidence="17 20">Periplasmic side</orientation>
    </subcellularLocation>
</comment>
<keyword evidence="9" id="KW-0732">Signal</keyword>
<dbReference type="Gene3D" id="3.10.520.10">
    <property type="entry name" value="ApbE-like domains"/>
    <property type="match status" value="1"/>
</dbReference>
<dbReference type="PIRSF" id="PIRSF006268">
    <property type="entry name" value="ApbE"/>
    <property type="match status" value="1"/>
</dbReference>
<proteinExistence type="inferred from homology"/>
<comment type="function">
    <text evidence="20">Flavin transferase that catalyzes the transfer of the FMN moiety of FAD and its covalent binding to the hydroxyl group of a threonine residue in a target flavoprotein.</text>
</comment>
<keyword evidence="12" id="KW-0472">Membrane</keyword>
<evidence type="ECO:0000256" key="6">
    <source>
        <dbReference type="ARBA" id="ARBA00022630"/>
    </source>
</evidence>
<evidence type="ECO:0000256" key="15">
    <source>
        <dbReference type="ARBA" id="ARBA00031306"/>
    </source>
</evidence>
<dbReference type="OrthoDB" id="9778595at2"/>
<protein>
    <recommendedName>
        <fullName evidence="3 18">FAD:protein FMN transferase</fullName>
        <ecNumber evidence="2 18">2.7.1.180</ecNumber>
    </recommendedName>
    <alternativeName>
        <fullName evidence="15 18">Flavin transferase</fullName>
    </alternativeName>
</protein>
<evidence type="ECO:0000256" key="16">
    <source>
        <dbReference type="ARBA" id="ARBA00048540"/>
    </source>
</evidence>
<evidence type="ECO:0000256" key="1">
    <source>
        <dbReference type="ARBA" id="ARBA00008282"/>
    </source>
</evidence>
<keyword evidence="11 18" id="KW-0460">Magnesium</keyword>
<evidence type="ECO:0000256" key="14">
    <source>
        <dbReference type="ARBA" id="ARBA00023288"/>
    </source>
</evidence>
<reference evidence="22" key="1">
    <citation type="submission" date="2015-07" db="EMBL/GenBank/DDBJ databases">
        <authorList>
            <person name="Rodrigo-Torres Lidia"/>
            <person name="Arahal R.David."/>
        </authorList>
    </citation>
    <scope>NUCLEOTIDE SEQUENCE [LARGE SCALE GENOMIC DNA]</scope>
    <source>
        <strain evidence="22">CECT 5096</strain>
    </source>
</reference>
<evidence type="ECO:0000313" key="22">
    <source>
        <dbReference type="Proteomes" id="UP000049983"/>
    </source>
</evidence>